<dbReference type="InterPro" id="IPR039247">
    <property type="entry name" value="KhpB"/>
</dbReference>
<dbReference type="GO" id="GO:0005737">
    <property type="term" value="C:cytoplasm"/>
    <property type="evidence" value="ECO:0007669"/>
    <property type="project" value="UniProtKB-SubCell"/>
</dbReference>
<dbReference type="Gene3D" id="3.30.300.20">
    <property type="match status" value="1"/>
</dbReference>
<dbReference type="Gene3D" id="3.30.30.80">
    <property type="entry name" value="probable RNA-binding protein from clostridium symbiosum atcc 14940"/>
    <property type="match status" value="1"/>
</dbReference>
<reference evidence="8 9" key="1">
    <citation type="submission" date="2017-09" db="EMBL/GenBank/DDBJ databases">
        <title>High-quality draft genome sequence of Butyrivibrio fibrisolvens INBov1, isolated from cow rumen.</title>
        <authorList>
            <person name="Rodriguez Hernaez J."/>
            <person name="Rivarola M."/>
            <person name="Paniego N."/>
            <person name="Cravero S."/>
            <person name="Ceron Cucchi M."/>
            <person name="Martinez M.C."/>
        </authorList>
    </citation>
    <scope>NUCLEOTIDE SEQUENCE [LARGE SCALE GENOMIC DNA]</scope>
    <source>
        <strain evidence="8 9">INBov1</strain>
    </source>
</reference>
<dbReference type="GO" id="GO:0008360">
    <property type="term" value="P:regulation of cell shape"/>
    <property type="evidence" value="ECO:0007669"/>
    <property type="project" value="UniProtKB-KW"/>
</dbReference>
<dbReference type="SMART" id="SM01245">
    <property type="entry name" value="Jag_N"/>
    <property type="match status" value="1"/>
</dbReference>
<keyword evidence="2 6" id="KW-0694">RNA-binding</keyword>
<organism evidence="8 9">
    <name type="scientific">Butyrivibrio fibrisolvens</name>
    <dbReference type="NCBI Taxonomy" id="831"/>
    <lineage>
        <taxon>Bacteria</taxon>
        <taxon>Bacillati</taxon>
        <taxon>Bacillota</taxon>
        <taxon>Clostridia</taxon>
        <taxon>Lachnospirales</taxon>
        <taxon>Lachnospiraceae</taxon>
        <taxon>Butyrivibrio</taxon>
    </lineage>
</organism>
<evidence type="ECO:0000256" key="5">
    <source>
        <dbReference type="ARBA" id="ARBA00023316"/>
    </source>
</evidence>
<dbReference type="Pfam" id="PF13083">
    <property type="entry name" value="KH_KhpA-B"/>
    <property type="match status" value="1"/>
</dbReference>
<evidence type="ECO:0000313" key="8">
    <source>
        <dbReference type="EMBL" id="PWT26616.1"/>
    </source>
</evidence>
<comment type="subcellular location">
    <subcellularLocation>
        <location evidence="6">Cytoplasm</location>
    </subcellularLocation>
</comment>
<keyword evidence="4 6" id="KW-0143">Chaperone</keyword>
<keyword evidence="1 6" id="KW-0963">Cytoplasm</keyword>
<gene>
    <name evidence="6" type="primary">khpB</name>
    <name evidence="6" type="synonym">eloR</name>
    <name evidence="8" type="ORF">CPT75_05490</name>
</gene>
<dbReference type="Proteomes" id="UP000245488">
    <property type="component" value="Chromosome"/>
</dbReference>
<keyword evidence="9" id="KW-1185">Reference proteome</keyword>
<protein>
    <recommendedName>
        <fullName evidence="6">RNA-binding protein KhpB</fullName>
    </recommendedName>
    <alternativeName>
        <fullName evidence="6">RNA-binding protein EloR</fullName>
    </alternativeName>
</protein>
<dbReference type="CDD" id="cd02414">
    <property type="entry name" value="KH-II_Jag"/>
    <property type="match status" value="1"/>
</dbReference>
<proteinExistence type="inferred from homology"/>
<comment type="subunit">
    <text evidence="6">Forms a complex with KhpA.</text>
</comment>
<dbReference type="CDD" id="cd02644">
    <property type="entry name" value="R3H_jag"/>
    <property type="match status" value="1"/>
</dbReference>
<dbReference type="PROSITE" id="PS51061">
    <property type="entry name" value="R3H"/>
    <property type="match status" value="1"/>
</dbReference>
<dbReference type="RefSeq" id="WP_110072381.1">
    <property type="nucleotide sequence ID" value="NZ_CM009896.1"/>
</dbReference>
<dbReference type="EMBL" id="NXNG01000001">
    <property type="protein sequence ID" value="PWT26616.1"/>
    <property type="molecule type" value="Genomic_DNA"/>
</dbReference>
<dbReference type="GO" id="GO:0003677">
    <property type="term" value="F:DNA binding"/>
    <property type="evidence" value="ECO:0007669"/>
    <property type="project" value="UniProtKB-KW"/>
</dbReference>
<dbReference type="InterPro" id="IPR001374">
    <property type="entry name" value="R3H_dom"/>
</dbReference>
<dbReference type="SUPFAM" id="SSF82708">
    <property type="entry name" value="R3H domain"/>
    <property type="match status" value="1"/>
</dbReference>
<dbReference type="SMART" id="SM00393">
    <property type="entry name" value="R3H"/>
    <property type="match status" value="1"/>
</dbReference>
<dbReference type="Pfam" id="PF01424">
    <property type="entry name" value="R3H"/>
    <property type="match status" value="1"/>
</dbReference>
<comment type="function">
    <text evidence="6">A probable RNA chaperone. Forms a complex with KhpA which binds to cellular RNA and controls its expression. Plays a role in peptidoglycan (PG) homeostasis and cell length regulation.</text>
</comment>
<evidence type="ECO:0000256" key="2">
    <source>
        <dbReference type="ARBA" id="ARBA00022884"/>
    </source>
</evidence>
<evidence type="ECO:0000313" key="9">
    <source>
        <dbReference type="Proteomes" id="UP000245488"/>
    </source>
</evidence>
<dbReference type="PANTHER" id="PTHR35800:SF1">
    <property type="entry name" value="RNA-BINDING PROTEIN KHPB"/>
    <property type="match status" value="1"/>
</dbReference>
<accession>A0A317FZY0</accession>
<keyword evidence="5 6" id="KW-0961">Cell wall biogenesis/degradation</keyword>
<evidence type="ECO:0000259" key="7">
    <source>
        <dbReference type="PROSITE" id="PS51061"/>
    </source>
</evidence>
<dbReference type="PANTHER" id="PTHR35800">
    <property type="entry name" value="PROTEIN JAG"/>
    <property type="match status" value="1"/>
</dbReference>
<dbReference type="Pfam" id="PF14804">
    <property type="entry name" value="Jag_N"/>
    <property type="match status" value="1"/>
</dbReference>
<dbReference type="NCBIfam" id="NF041568">
    <property type="entry name" value="Jag_EloR"/>
    <property type="match status" value="1"/>
</dbReference>
<dbReference type="InterPro" id="IPR034079">
    <property type="entry name" value="R3H_KhpB"/>
</dbReference>
<dbReference type="InterPro" id="IPR032782">
    <property type="entry name" value="KhpB_N"/>
</dbReference>
<evidence type="ECO:0000256" key="4">
    <source>
        <dbReference type="ARBA" id="ARBA00023186"/>
    </source>
</evidence>
<dbReference type="InterPro" id="IPR038247">
    <property type="entry name" value="Jag_N_dom_sf"/>
</dbReference>
<dbReference type="Gene3D" id="3.30.1370.50">
    <property type="entry name" value="R3H-like domain"/>
    <property type="match status" value="1"/>
</dbReference>
<evidence type="ECO:0000256" key="6">
    <source>
        <dbReference type="HAMAP-Rule" id="MF_00867"/>
    </source>
</evidence>
<dbReference type="InterPro" id="IPR015946">
    <property type="entry name" value="KH_dom-like_a/b"/>
</dbReference>
<sequence length="258" mass="29044">MSEYKEYAAKTVSEAITEACAQLSVTSDRLDYQVVSEGSTGFLGMGIKPAIIKARIKEQEIKAEISFDDIDVKEEKSSDTPVANASDSVDVAEEAKDTAKKVAIFDEDAIVNSAKVFLEDVFKAMDMPVELGISFDKVNTVLNIDLKGADMGVLIGKRGQTLDSLQYLVSLVINRDQEEYIHVKVDTENYRQRRKATLENLAKNIAYKVRKTRRNVSLEPMNPYERRIIHSALQNDRYVTTHSEGEEPYRRVVVTLKK</sequence>
<feature type="domain" description="R3H" evidence="7">
    <location>
        <begin position="192"/>
        <end position="258"/>
    </location>
</feature>
<name>A0A317FZY0_BUTFI</name>
<comment type="similarity">
    <text evidence="6">Belongs to the KhpB RNA-binding protein family.</text>
</comment>
<dbReference type="InterPro" id="IPR036867">
    <property type="entry name" value="R3H_dom_sf"/>
</dbReference>
<dbReference type="GO" id="GO:0009252">
    <property type="term" value="P:peptidoglycan biosynthetic process"/>
    <property type="evidence" value="ECO:0007669"/>
    <property type="project" value="UniProtKB-UniRule"/>
</dbReference>
<keyword evidence="3 6" id="KW-0133">Cell shape</keyword>
<dbReference type="AlphaFoldDB" id="A0A317FZY0"/>
<dbReference type="HAMAP" id="MF_00867">
    <property type="entry name" value="KhpB"/>
    <property type="match status" value="1"/>
</dbReference>
<dbReference type="GO" id="GO:0003723">
    <property type="term" value="F:RNA binding"/>
    <property type="evidence" value="ECO:0007669"/>
    <property type="project" value="UniProtKB-UniRule"/>
</dbReference>
<dbReference type="GO" id="GO:0071555">
    <property type="term" value="P:cell wall organization"/>
    <property type="evidence" value="ECO:0007669"/>
    <property type="project" value="UniProtKB-KW"/>
</dbReference>
<evidence type="ECO:0000256" key="3">
    <source>
        <dbReference type="ARBA" id="ARBA00022960"/>
    </source>
</evidence>
<comment type="caution">
    <text evidence="6">Lacks conserved residue(s) required for the propagation of feature annotation.</text>
</comment>
<comment type="caution">
    <text evidence="8">The sequence shown here is derived from an EMBL/GenBank/DDBJ whole genome shotgun (WGS) entry which is preliminary data.</text>
</comment>
<keyword evidence="8" id="KW-0238">DNA-binding</keyword>
<comment type="domain">
    <text evidence="6">Has an N-terminal Jag-N domain and 2 RNA-binding domains (KH and R3H).</text>
</comment>
<dbReference type="InterPro" id="IPR038008">
    <property type="entry name" value="Jag_KH"/>
</dbReference>
<evidence type="ECO:0000256" key="1">
    <source>
        <dbReference type="ARBA" id="ARBA00022490"/>
    </source>
</evidence>